<dbReference type="InterPro" id="IPR036412">
    <property type="entry name" value="HAD-like_sf"/>
</dbReference>
<keyword evidence="5" id="KW-0378">Hydrolase</keyword>
<dbReference type="RefSeq" id="WP_178930860.1">
    <property type="nucleotide sequence ID" value="NZ_JACBAZ010000001.1"/>
</dbReference>
<dbReference type="GO" id="GO:0008967">
    <property type="term" value="F:phosphoglycolate phosphatase activity"/>
    <property type="evidence" value="ECO:0007669"/>
    <property type="project" value="UniProtKB-EC"/>
</dbReference>
<dbReference type="InterPro" id="IPR023198">
    <property type="entry name" value="PGP-like_dom2"/>
</dbReference>
<dbReference type="Proteomes" id="UP000557872">
    <property type="component" value="Unassembled WGS sequence"/>
</dbReference>
<dbReference type="Pfam" id="PF13419">
    <property type="entry name" value="HAD_2"/>
    <property type="match status" value="1"/>
</dbReference>
<organism evidence="5 6">
    <name type="scientific">Oceaniferula marina</name>
    <dbReference type="NCBI Taxonomy" id="2748318"/>
    <lineage>
        <taxon>Bacteria</taxon>
        <taxon>Pseudomonadati</taxon>
        <taxon>Verrucomicrobiota</taxon>
        <taxon>Verrucomicrobiia</taxon>
        <taxon>Verrucomicrobiales</taxon>
        <taxon>Verrucomicrobiaceae</taxon>
        <taxon>Oceaniferula</taxon>
    </lineage>
</organism>
<keyword evidence="6" id="KW-1185">Reference proteome</keyword>
<dbReference type="SFLD" id="SFLDS00003">
    <property type="entry name" value="Haloacid_Dehalogenase"/>
    <property type="match status" value="1"/>
</dbReference>
<gene>
    <name evidence="5" type="ORF">HW115_01785</name>
</gene>
<dbReference type="Gene3D" id="1.10.150.240">
    <property type="entry name" value="Putative phosphatase, domain 2"/>
    <property type="match status" value="1"/>
</dbReference>
<evidence type="ECO:0000256" key="2">
    <source>
        <dbReference type="ARBA" id="ARBA00004818"/>
    </source>
</evidence>
<dbReference type="EMBL" id="JACBAZ010000001">
    <property type="protein sequence ID" value="NWK54324.1"/>
    <property type="molecule type" value="Genomic_DNA"/>
</dbReference>
<evidence type="ECO:0000256" key="4">
    <source>
        <dbReference type="ARBA" id="ARBA00013078"/>
    </source>
</evidence>
<reference evidence="5 6" key="1">
    <citation type="submission" date="2020-07" db="EMBL/GenBank/DDBJ databases">
        <title>Roseicoccus Jingziensis gen. nov., sp. nov., isolated from coastal seawater.</title>
        <authorList>
            <person name="Feng X."/>
        </authorList>
    </citation>
    <scope>NUCLEOTIDE SEQUENCE [LARGE SCALE GENOMIC DNA]</scope>
    <source>
        <strain evidence="5 6">N1E253</strain>
    </source>
</reference>
<dbReference type="AlphaFoldDB" id="A0A851GJF5"/>
<dbReference type="EC" id="3.1.3.18" evidence="4"/>
<dbReference type="InterPro" id="IPR041492">
    <property type="entry name" value="HAD_2"/>
</dbReference>
<dbReference type="PANTHER" id="PTHR43434:SF1">
    <property type="entry name" value="PHOSPHOGLYCOLATE PHOSPHATASE"/>
    <property type="match status" value="1"/>
</dbReference>
<comment type="similarity">
    <text evidence="3">Belongs to the HAD-like hydrolase superfamily. CbbY/CbbZ/Gph/YieH family.</text>
</comment>
<dbReference type="SFLD" id="SFLDG01129">
    <property type="entry name" value="C1.5:_HAD__Beta-PGM__Phosphata"/>
    <property type="match status" value="1"/>
</dbReference>
<dbReference type="InterPro" id="IPR050155">
    <property type="entry name" value="HAD-like_hydrolase_sf"/>
</dbReference>
<dbReference type="GO" id="GO:0005829">
    <property type="term" value="C:cytosol"/>
    <property type="evidence" value="ECO:0007669"/>
    <property type="project" value="TreeGrafter"/>
</dbReference>
<dbReference type="GO" id="GO:0006281">
    <property type="term" value="P:DNA repair"/>
    <property type="evidence" value="ECO:0007669"/>
    <property type="project" value="TreeGrafter"/>
</dbReference>
<evidence type="ECO:0000313" key="6">
    <source>
        <dbReference type="Proteomes" id="UP000557872"/>
    </source>
</evidence>
<comment type="pathway">
    <text evidence="2">Organic acid metabolism; glycolate biosynthesis; glycolate from 2-phosphoglycolate: step 1/1.</text>
</comment>
<comment type="catalytic activity">
    <reaction evidence="1">
        <text>2-phosphoglycolate + H2O = glycolate + phosphate</text>
        <dbReference type="Rhea" id="RHEA:14369"/>
        <dbReference type="ChEBI" id="CHEBI:15377"/>
        <dbReference type="ChEBI" id="CHEBI:29805"/>
        <dbReference type="ChEBI" id="CHEBI:43474"/>
        <dbReference type="ChEBI" id="CHEBI:58033"/>
        <dbReference type="EC" id="3.1.3.18"/>
    </reaction>
</comment>
<evidence type="ECO:0000313" key="5">
    <source>
        <dbReference type="EMBL" id="NWK54324.1"/>
    </source>
</evidence>
<evidence type="ECO:0000256" key="1">
    <source>
        <dbReference type="ARBA" id="ARBA00000830"/>
    </source>
</evidence>
<dbReference type="InterPro" id="IPR023214">
    <property type="entry name" value="HAD_sf"/>
</dbReference>
<proteinExistence type="inferred from homology"/>
<sequence>MVSSRIHTYENWIFDWSGTLVDDLTMVVNATNHVLRIYGRPEIDRAEFRRRFRLPYAGFYEEVLPGVPLEELEDHFREGFALSVASGVQSPMLPYAMDFLRCLHARGKRMFILSSMDALAFSEHADELAVSHYFEATYAGVLDKRDQIHRILDRHQLQNEQTVFLGDMTHDIETARHGKVTSIALLTGYQGEEELSRVSPDLLVNNLSEIQTLLETNQPL</sequence>
<name>A0A851GJF5_9BACT</name>
<evidence type="ECO:0000256" key="3">
    <source>
        <dbReference type="ARBA" id="ARBA00006171"/>
    </source>
</evidence>
<protein>
    <recommendedName>
        <fullName evidence="4">phosphoglycolate phosphatase</fullName>
        <ecNumber evidence="4">3.1.3.18</ecNumber>
    </recommendedName>
</protein>
<dbReference type="SUPFAM" id="SSF56784">
    <property type="entry name" value="HAD-like"/>
    <property type="match status" value="1"/>
</dbReference>
<accession>A0A851GJF5</accession>
<dbReference type="Gene3D" id="3.40.50.1000">
    <property type="entry name" value="HAD superfamily/HAD-like"/>
    <property type="match status" value="1"/>
</dbReference>
<dbReference type="PANTHER" id="PTHR43434">
    <property type="entry name" value="PHOSPHOGLYCOLATE PHOSPHATASE"/>
    <property type="match status" value="1"/>
</dbReference>
<comment type="caution">
    <text evidence="5">The sequence shown here is derived from an EMBL/GenBank/DDBJ whole genome shotgun (WGS) entry which is preliminary data.</text>
</comment>